<dbReference type="KEGG" id="vne:CFK40_19585"/>
<accession>A0A221MHF2</accession>
<feature type="transmembrane region" description="Helical" evidence="1">
    <location>
        <begin position="37"/>
        <end position="60"/>
    </location>
</feature>
<feature type="transmembrane region" description="Helical" evidence="1">
    <location>
        <begin position="118"/>
        <end position="137"/>
    </location>
</feature>
<dbReference type="EMBL" id="CP022437">
    <property type="protein sequence ID" value="ASN07061.1"/>
    <property type="molecule type" value="Genomic_DNA"/>
</dbReference>
<protein>
    <submittedName>
        <fullName evidence="2">Uncharacterized protein</fullName>
    </submittedName>
</protein>
<gene>
    <name evidence="2" type="ORF">CFK40_19585</name>
</gene>
<feature type="transmembrane region" description="Helical" evidence="1">
    <location>
        <begin position="6"/>
        <end position="25"/>
    </location>
</feature>
<dbReference type="RefSeq" id="WP_089534055.1">
    <property type="nucleotide sequence ID" value="NZ_CP022437.1"/>
</dbReference>
<reference evidence="2 3" key="1">
    <citation type="journal article" date="2003" name="Int. J. Syst. Evol. Microbiol.">
        <title>Virgibacillus carmonensis sp. nov., Virgibacillus necropolis sp. nov. and Virgibacillus picturae sp. nov., three novel species isolated from deteriorated mural paintings, transfer of the species of the genus salibacillus to Virgibacillus, as Virgibacillus marismortui comb. nov. and Virgibacillus salexigens comb. nov., and emended description of the genus Virgibacillus.</title>
        <authorList>
            <person name="Heyrman J."/>
            <person name="Logan N.A."/>
            <person name="Busse H.J."/>
            <person name="Balcaen A."/>
            <person name="Lebbe L."/>
            <person name="Rodriguez-Diaz M."/>
            <person name="Swings J."/>
            <person name="De Vos P."/>
        </authorList>
    </citation>
    <scope>NUCLEOTIDE SEQUENCE [LARGE SCALE GENOMIC DNA]</scope>
    <source>
        <strain evidence="2 3">LMG 19488</strain>
    </source>
</reference>
<keyword evidence="3" id="KW-1185">Reference proteome</keyword>
<keyword evidence="1" id="KW-0472">Membrane</keyword>
<feature type="transmembrane region" description="Helical" evidence="1">
    <location>
        <begin position="94"/>
        <end position="112"/>
    </location>
</feature>
<organism evidence="2 3">
    <name type="scientific">Virgibacillus necropolis</name>
    <dbReference type="NCBI Taxonomy" id="163877"/>
    <lineage>
        <taxon>Bacteria</taxon>
        <taxon>Bacillati</taxon>
        <taxon>Bacillota</taxon>
        <taxon>Bacilli</taxon>
        <taxon>Bacillales</taxon>
        <taxon>Bacillaceae</taxon>
        <taxon>Virgibacillus</taxon>
    </lineage>
</organism>
<evidence type="ECO:0000313" key="3">
    <source>
        <dbReference type="Proteomes" id="UP000204391"/>
    </source>
</evidence>
<evidence type="ECO:0000256" key="1">
    <source>
        <dbReference type="SAM" id="Phobius"/>
    </source>
</evidence>
<feature type="transmembrane region" description="Helical" evidence="1">
    <location>
        <begin position="66"/>
        <end position="87"/>
    </location>
</feature>
<name>A0A221MHF2_9BACI</name>
<dbReference type="Proteomes" id="UP000204391">
    <property type="component" value="Chromosome"/>
</dbReference>
<sequence>MTLPLFITFFIIFILSLAVIILTIYNRNSISKMTGMMIAMATGMIVGLTVGVILGIFLTGDLYSSTVLSIIIGVTAGFLAGLPISLLAVLDGTLSGIMGGMMGAMLGLMATPEFQDSLIRMMFMLFIAIVLILFQLIRQESLNKSSNQPFIVLCLFAFLLFIIVYNQLGPII</sequence>
<evidence type="ECO:0000313" key="2">
    <source>
        <dbReference type="EMBL" id="ASN07061.1"/>
    </source>
</evidence>
<keyword evidence="1" id="KW-1133">Transmembrane helix</keyword>
<dbReference type="AlphaFoldDB" id="A0A221MHF2"/>
<proteinExistence type="predicted"/>
<feature type="transmembrane region" description="Helical" evidence="1">
    <location>
        <begin position="149"/>
        <end position="168"/>
    </location>
</feature>
<dbReference type="OrthoDB" id="9816061at2"/>
<keyword evidence="1" id="KW-0812">Transmembrane</keyword>